<keyword evidence="3" id="KW-1185">Reference proteome</keyword>
<dbReference type="EMBL" id="CP020100">
    <property type="protein sequence ID" value="AQZ93971.1"/>
    <property type="molecule type" value="Genomic_DNA"/>
</dbReference>
<dbReference type="STRING" id="1931241.BVH74_04035"/>
<feature type="chain" id="PRO_5013318971" description="TIGR02285 family protein" evidence="1">
    <location>
        <begin position="27"/>
        <end position="299"/>
    </location>
</feature>
<evidence type="ECO:0000313" key="2">
    <source>
        <dbReference type="EMBL" id="AQZ93971.1"/>
    </source>
</evidence>
<organism evidence="2 3">
    <name type="scientific">Halopseudomonas phragmitis</name>
    <dbReference type="NCBI Taxonomy" id="1931241"/>
    <lineage>
        <taxon>Bacteria</taxon>
        <taxon>Pseudomonadati</taxon>
        <taxon>Pseudomonadota</taxon>
        <taxon>Gammaproteobacteria</taxon>
        <taxon>Pseudomonadales</taxon>
        <taxon>Pseudomonadaceae</taxon>
        <taxon>Halopseudomonas</taxon>
    </lineage>
</organism>
<reference evidence="2 3" key="1">
    <citation type="submission" date="2017-03" db="EMBL/GenBank/DDBJ databases">
        <title>Complete genome sequence of the novel DNRA strain Pseudomonas sp. S-6-2 isolated from Chinese polluted river sediment. Journal of Biotechnology.</title>
        <authorList>
            <person name="Li J."/>
            <person name="Xiang F."/>
            <person name="Wang L."/>
            <person name="Xi L."/>
            <person name="Liu J."/>
        </authorList>
    </citation>
    <scope>NUCLEOTIDE SEQUENCE [LARGE SCALE GENOMIC DNA]</scope>
    <source>
        <strain evidence="2 3">S-6-2</strain>
    </source>
</reference>
<accession>A0A1V0B261</accession>
<evidence type="ECO:0008006" key="4">
    <source>
        <dbReference type="Google" id="ProtNLM"/>
    </source>
</evidence>
<gene>
    <name evidence="2" type="ORF">BVH74_04035</name>
</gene>
<feature type="signal peptide" evidence="1">
    <location>
        <begin position="1"/>
        <end position="26"/>
    </location>
</feature>
<evidence type="ECO:0000313" key="3">
    <source>
        <dbReference type="Proteomes" id="UP000243488"/>
    </source>
</evidence>
<protein>
    <recommendedName>
        <fullName evidence="4">TIGR02285 family protein</fullName>
    </recommendedName>
</protein>
<dbReference type="Proteomes" id="UP000243488">
    <property type="component" value="Chromosome"/>
</dbReference>
<dbReference type="KEGG" id="ppha:BVH74_04035"/>
<keyword evidence="1" id="KW-0732">Signal</keyword>
<proteinExistence type="predicted"/>
<dbReference type="AlphaFoldDB" id="A0A1V0B261"/>
<sequence length="299" mass="33527">MPRLKLPVYKTIILALLMWVVAGTQAEEADAVLDWALWPIPGAVNLVDGQPRDGIAMEALELLMARLPELQPRYRLANRPRQQYDMEQGLAFCSMPLLRRADSDQIGYFIPFMASTPIQAVIRQDDRERFPLENGSLSLSRLLADTDLRGGLSGFRTYPPALVAWFGEAQAVGRLESVTGALSGENLLLMVSHGRLDFTFEFATVTRAITRRLAVQAPLLSLPIQEHRELVETGIYCTRSDWGRAIATRLDLAVRQIAAEPDALLALYERWVPEETYQAFADELRAYYLQRAGEPTALP</sequence>
<dbReference type="RefSeq" id="WP_080048826.1">
    <property type="nucleotide sequence ID" value="NZ_CP020100.1"/>
</dbReference>
<name>A0A1V0B261_9GAMM</name>
<evidence type="ECO:0000256" key="1">
    <source>
        <dbReference type="SAM" id="SignalP"/>
    </source>
</evidence>